<keyword evidence="2" id="KW-1185">Reference proteome</keyword>
<reference evidence="1" key="1">
    <citation type="submission" date="2021-06" db="EMBL/GenBank/DDBJ databases">
        <title>Complete genome sequence of Erwinia phage pEa_SNUABM_7.</title>
        <authorList>
            <person name="Kim S.G."/>
            <person name="Park S.C."/>
        </authorList>
    </citation>
    <scope>NUCLEOTIDE SEQUENCE</scope>
</reference>
<dbReference type="EMBL" id="MZ475896">
    <property type="protein sequence ID" value="QYW04714.1"/>
    <property type="molecule type" value="Genomic_DNA"/>
</dbReference>
<evidence type="ECO:0000313" key="1">
    <source>
        <dbReference type="EMBL" id="QYW04714.1"/>
    </source>
</evidence>
<sequence length="105" mass="11478">MTPLIMFDARTIRVLKQSFGQDKPFVVAGLNPIVGNKGDRVTLANACSVVAIPRVMGLEVGQVLYVGTDDEVYAWPSDMVMEFASVSDNQTRTIAYALRPILSDD</sequence>
<proteinExistence type="predicted"/>
<protein>
    <submittedName>
        <fullName evidence="1">Uncharacterized protein</fullName>
    </submittedName>
</protein>
<dbReference type="Proteomes" id="UP000827609">
    <property type="component" value="Segment"/>
</dbReference>
<evidence type="ECO:0000313" key="2">
    <source>
        <dbReference type="Proteomes" id="UP000827609"/>
    </source>
</evidence>
<organism evidence="1 2">
    <name type="scientific">Erwinia phage pEa_SNUABM_7</name>
    <dbReference type="NCBI Taxonomy" id="2866695"/>
    <lineage>
        <taxon>Viruses</taxon>
        <taxon>Duplodnaviria</taxon>
        <taxon>Heunggongvirae</taxon>
        <taxon>Uroviricota</taxon>
        <taxon>Caudoviricetes</taxon>
        <taxon>Snuvirus</taxon>
        <taxon>Snuvirus SNUABM7</taxon>
    </lineage>
</organism>
<accession>A0AAE7WSR3</accession>
<name>A0AAE7WSR3_9CAUD</name>
<gene>
    <name evidence="1" type="ORF">pEaSNUABM7_00046</name>
</gene>